<gene>
    <name evidence="4" type="ORF">KP509_01G098100</name>
</gene>
<dbReference type="Pfam" id="PF00646">
    <property type="entry name" value="F-box"/>
    <property type="match status" value="1"/>
</dbReference>
<keyword evidence="1" id="KW-0880">Kelch repeat</keyword>
<dbReference type="Proteomes" id="UP000825935">
    <property type="component" value="Chromosome 1"/>
</dbReference>
<dbReference type="SMART" id="SM00612">
    <property type="entry name" value="Kelch"/>
    <property type="match status" value="3"/>
</dbReference>
<dbReference type="InterPro" id="IPR006652">
    <property type="entry name" value="Kelch_1"/>
</dbReference>
<comment type="caution">
    <text evidence="4">The sequence shown here is derived from an EMBL/GenBank/DDBJ whole genome shotgun (WGS) entry which is preliminary data.</text>
</comment>
<dbReference type="Pfam" id="PF25210">
    <property type="entry name" value="Kelch_FKB95"/>
    <property type="match status" value="1"/>
</dbReference>
<evidence type="ECO:0000259" key="3">
    <source>
        <dbReference type="PROSITE" id="PS50181"/>
    </source>
</evidence>
<dbReference type="PANTHER" id="PTHR46344">
    <property type="entry name" value="OS02G0202900 PROTEIN"/>
    <property type="match status" value="1"/>
</dbReference>
<evidence type="ECO:0000313" key="4">
    <source>
        <dbReference type="EMBL" id="KAH7447236.1"/>
    </source>
</evidence>
<dbReference type="PANTHER" id="PTHR46344:SF1">
    <property type="entry name" value="OS02G0504900 PROTEIN"/>
    <property type="match status" value="1"/>
</dbReference>
<dbReference type="SMART" id="SM00256">
    <property type="entry name" value="FBOX"/>
    <property type="match status" value="1"/>
</dbReference>
<dbReference type="InterPro" id="IPR036047">
    <property type="entry name" value="F-box-like_dom_sf"/>
</dbReference>
<dbReference type="OMA" id="HAVIDKR"/>
<evidence type="ECO:0000256" key="1">
    <source>
        <dbReference type="ARBA" id="ARBA00022441"/>
    </source>
</evidence>
<keyword evidence="2" id="KW-0677">Repeat</keyword>
<protein>
    <recommendedName>
        <fullName evidence="3">F-box domain-containing protein</fullName>
    </recommendedName>
</protein>
<dbReference type="InterPro" id="IPR057499">
    <property type="entry name" value="Kelch_FKB95"/>
</dbReference>
<dbReference type="SUPFAM" id="SSF117281">
    <property type="entry name" value="Kelch motif"/>
    <property type="match status" value="1"/>
</dbReference>
<proteinExistence type="predicted"/>
<dbReference type="SUPFAM" id="SSF81383">
    <property type="entry name" value="F-box domain"/>
    <property type="match status" value="1"/>
</dbReference>
<dbReference type="InterPro" id="IPR001810">
    <property type="entry name" value="F-box_dom"/>
</dbReference>
<dbReference type="Gene3D" id="2.120.10.80">
    <property type="entry name" value="Kelch-type beta propeller"/>
    <property type="match status" value="1"/>
</dbReference>
<feature type="domain" description="F-box" evidence="3">
    <location>
        <begin position="85"/>
        <end position="131"/>
    </location>
</feature>
<name>A0A8T2VND4_CERRI</name>
<evidence type="ECO:0000256" key="2">
    <source>
        <dbReference type="ARBA" id="ARBA00022737"/>
    </source>
</evidence>
<dbReference type="AlphaFoldDB" id="A0A8T2VND4"/>
<evidence type="ECO:0000313" key="5">
    <source>
        <dbReference type="Proteomes" id="UP000825935"/>
    </source>
</evidence>
<dbReference type="InterPro" id="IPR015915">
    <property type="entry name" value="Kelch-typ_b-propeller"/>
</dbReference>
<reference evidence="4" key="1">
    <citation type="submission" date="2021-08" db="EMBL/GenBank/DDBJ databases">
        <title>WGS assembly of Ceratopteris richardii.</title>
        <authorList>
            <person name="Marchant D.B."/>
            <person name="Chen G."/>
            <person name="Jenkins J."/>
            <person name="Shu S."/>
            <person name="Leebens-Mack J."/>
            <person name="Grimwood J."/>
            <person name="Schmutz J."/>
            <person name="Soltis P."/>
            <person name="Soltis D."/>
            <person name="Chen Z.-H."/>
        </authorList>
    </citation>
    <scope>NUCLEOTIDE SEQUENCE</scope>
    <source>
        <strain evidence="4">Whitten #5841</strain>
        <tissue evidence="4">Leaf</tissue>
    </source>
</reference>
<dbReference type="OrthoDB" id="45365at2759"/>
<keyword evidence="5" id="KW-1185">Reference proteome</keyword>
<organism evidence="4 5">
    <name type="scientific">Ceratopteris richardii</name>
    <name type="common">Triangle waterfern</name>
    <dbReference type="NCBI Taxonomy" id="49495"/>
    <lineage>
        <taxon>Eukaryota</taxon>
        <taxon>Viridiplantae</taxon>
        <taxon>Streptophyta</taxon>
        <taxon>Embryophyta</taxon>
        <taxon>Tracheophyta</taxon>
        <taxon>Polypodiopsida</taxon>
        <taxon>Polypodiidae</taxon>
        <taxon>Polypodiales</taxon>
        <taxon>Pteridineae</taxon>
        <taxon>Pteridaceae</taxon>
        <taxon>Parkerioideae</taxon>
        <taxon>Ceratopteris</taxon>
    </lineage>
</organism>
<sequence length="423" mass="46464">MANCSVQNLSAWPQFLSNHQGICNFSPSSTLGCKVGSSLGLDTCTAGLDFTKICDSLKYSNTQTVEQSDSGLYVSSELQIDFDIGTIIPSLPDDISKTILGLAGKDDLPTMGLVSKSWNAVIRSKEFYKIRRDMGTTESCLYALTLSEDGCKTSWREFNSVRNEWKELIPMPGPLKNGSGFAVVNGKLLVIGGAVDGYKATAVADVLVYDTSLNRWHKVASMHTARYEFACAVLNGLVYVVGGHGLDGKKLSNVEVYDPEQDLWMELPSLRRARWGCIAGGLGGKLYVMAGRSSFTIGHSRRIDIFDPMKGQWEEAKNGCMMVLTHAIVDQELFCIEWKNDRKLAVFNAIDNSWKSVSVPLAGSCKMGFYLANVNEKLVLFPTSSEVPCDTLIYDPHAPSDCRWQTIEFKPLGTCICCTTLEA</sequence>
<dbReference type="PROSITE" id="PS50181">
    <property type="entry name" value="FBOX"/>
    <property type="match status" value="1"/>
</dbReference>
<dbReference type="EMBL" id="CM035406">
    <property type="protein sequence ID" value="KAH7447236.1"/>
    <property type="molecule type" value="Genomic_DNA"/>
</dbReference>
<dbReference type="EMBL" id="CM035406">
    <property type="protein sequence ID" value="KAH7447235.1"/>
    <property type="molecule type" value="Genomic_DNA"/>
</dbReference>
<accession>A0A8T2VND4</accession>